<dbReference type="PANTHER" id="PTHR21240">
    <property type="entry name" value="2-AMINO-3-CARBOXYLMUCONATE-6-SEMIALDEHYDE DECARBOXYLASE"/>
    <property type="match status" value="1"/>
</dbReference>
<dbReference type="PATRIC" id="fig|33935.3.peg.2803"/>
<dbReference type="InterPro" id="IPR006680">
    <property type="entry name" value="Amidohydro-rel"/>
</dbReference>
<dbReference type="InterPro" id="IPR032466">
    <property type="entry name" value="Metal_Hydrolase"/>
</dbReference>
<dbReference type="Gene3D" id="3.20.20.140">
    <property type="entry name" value="Metal-dependent hydrolases"/>
    <property type="match status" value="1"/>
</dbReference>
<dbReference type="EMBL" id="LGCI01000010">
    <property type="protein sequence ID" value="KOY81382.1"/>
    <property type="molecule type" value="Genomic_DNA"/>
</dbReference>
<dbReference type="InterPro" id="IPR032465">
    <property type="entry name" value="ACMSD"/>
</dbReference>
<proteinExistence type="predicted"/>
<gene>
    <name evidence="3" type="ORF">ADM90_19880</name>
</gene>
<evidence type="ECO:0000256" key="1">
    <source>
        <dbReference type="ARBA" id="ARBA00023239"/>
    </source>
</evidence>
<sequence length="366" mass="42699">MKLPQIIDTDIHPMPKSEDEIKSYIPMPYRRRYTFDSYKYYSQPVQESRLDVKISGNDWIASNPDIVMEEHMDRYNVEYGILLPRAFVSSNPFIDMANNICIGFNDWLMDKWLEKNNKQGRFKGSILVNPQDPIAAAKEIERCANHPHMVQVMVDSGSRAPFGHRQFYPIYEMCEKYDLPFALHPGTDGVGINDSNTLGYPASFIEYHTLLCTGYMSHLVSFITEGVFERFPRLKVVLVEGGVSWIPPVLWRLDAEYKALREEVPWMKKRPFEYFTENVRVTTQPLEVPDNKQHMWTMLEALDAQNTLMFSSDYSHWDFDAPDYIMRSIPKHLIDPVFSETARRLYKLPNKDLNLEGEKSETLQSL</sequence>
<dbReference type="GO" id="GO:0005737">
    <property type="term" value="C:cytoplasm"/>
    <property type="evidence" value="ECO:0007669"/>
    <property type="project" value="TreeGrafter"/>
</dbReference>
<evidence type="ECO:0000313" key="4">
    <source>
        <dbReference type="Proteomes" id="UP000037977"/>
    </source>
</evidence>
<keyword evidence="1" id="KW-0456">Lyase</keyword>
<dbReference type="AlphaFoldDB" id="A0A0M9DJD1"/>
<reference evidence="3 4" key="1">
    <citation type="submission" date="2015-07" db="EMBL/GenBank/DDBJ databases">
        <title>Genome sequencing project for genomic taxonomy and phylogenomics of Bacillus-like bacteria.</title>
        <authorList>
            <person name="Liu B."/>
            <person name="Wang J."/>
            <person name="Zhu Y."/>
            <person name="Liu G."/>
            <person name="Chen Q."/>
            <person name="Chen Z."/>
            <person name="Che J."/>
            <person name="Ge C."/>
            <person name="Shi H."/>
            <person name="Pan Z."/>
            <person name="Liu X."/>
        </authorList>
    </citation>
    <scope>NUCLEOTIDE SEQUENCE [LARGE SCALE GENOMIC DNA]</scope>
    <source>
        <strain evidence="3 4">DSM 54</strain>
    </source>
</reference>
<dbReference type="Proteomes" id="UP000037977">
    <property type="component" value="Unassembled WGS sequence"/>
</dbReference>
<evidence type="ECO:0000313" key="3">
    <source>
        <dbReference type="EMBL" id="KOY81382.1"/>
    </source>
</evidence>
<dbReference type="RefSeq" id="WP_053996629.1">
    <property type="nucleotide sequence ID" value="NZ_CP065643.1"/>
</dbReference>
<feature type="domain" description="Amidohydrolase-related" evidence="2">
    <location>
        <begin position="7"/>
        <end position="348"/>
    </location>
</feature>
<dbReference type="STRING" id="33935.ADM90_19880"/>
<protein>
    <recommendedName>
        <fullName evidence="2">Amidohydrolase-related domain-containing protein</fullName>
    </recommendedName>
</protein>
<dbReference type="PANTHER" id="PTHR21240:SF28">
    <property type="entry name" value="ISO-OROTATE DECARBOXYLASE (EUROFUNG)"/>
    <property type="match status" value="1"/>
</dbReference>
<keyword evidence="4" id="KW-1185">Reference proteome</keyword>
<dbReference type="GO" id="GO:0016831">
    <property type="term" value="F:carboxy-lyase activity"/>
    <property type="evidence" value="ECO:0007669"/>
    <property type="project" value="InterPro"/>
</dbReference>
<dbReference type="OrthoDB" id="9777673at2"/>
<dbReference type="GO" id="GO:0016787">
    <property type="term" value="F:hydrolase activity"/>
    <property type="evidence" value="ECO:0007669"/>
    <property type="project" value="InterPro"/>
</dbReference>
<accession>A0A0M9DJD1</accession>
<dbReference type="SUPFAM" id="SSF51556">
    <property type="entry name" value="Metallo-dependent hydrolases"/>
    <property type="match status" value="1"/>
</dbReference>
<evidence type="ECO:0000259" key="2">
    <source>
        <dbReference type="Pfam" id="PF04909"/>
    </source>
</evidence>
<organism evidence="3 4">
    <name type="scientific">Lysinibacillus macroides</name>
    <dbReference type="NCBI Taxonomy" id="33935"/>
    <lineage>
        <taxon>Bacteria</taxon>
        <taxon>Bacillati</taxon>
        <taxon>Bacillota</taxon>
        <taxon>Bacilli</taxon>
        <taxon>Bacillales</taxon>
        <taxon>Bacillaceae</taxon>
        <taxon>Lysinibacillus</taxon>
    </lineage>
</organism>
<comment type="caution">
    <text evidence="3">The sequence shown here is derived from an EMBL/GenBank/DDBJ whole genome shotgun (WGS) entry which is preliminary data.</text>
</comment>
<name>A0A0M9DJD1_9BACI</name>
<dbReference type="Pfam" id="PF04909">
    <property type="entry name" value="Amidohydro_2"/>
    <property type="match status" value="1"/>
</dbReference>
<dbReference type="GO" id="GO:0019748">
    <property type="term" value="P:secondary metabolic process"/>
    <property type="evidence" value="ECO:0007669"/>
    <property type="project" value="TreeGrafter"/>
</dbReference>